<evidence type="ECO:0000313" key="1">
    <source>
        <dbReference type="EMBL" id="KAJ7414995.1"/>
    </source>
</evidence>
<name>A0ABQ9D4Y8_9PASS</name>
<reference evidence="1" key="1">
    <citation type="submission" date="2019-10" db="EMBL/GenBank/DDBJ databases">
        <authorList>
            <person name="Soares A.E.R."/>
            <person name="Aleixo A."/>
            <person name="Schneider P."/>
            <person name="Miyaki C.Y."/>
            <person name="Schneider M.P."/>
            <person name="Mello C."/>
            <person name="Vasconcelos A.T.R."/>
        </authorList>
    </citation>
    <scope>NUCLEOTIDE SEQUENCE</scope>
    <source>
        <tissue evidence="1">Muscle</tissue>
    </source>
</reference>
<dbReference type="EMBL" id="WHWB01034007">
    <property type="protein sequence ID" value="KAJ7414995.1"/>
    <property type="molecule type" value="Genomic_DNA"/>
</dbReference>
<organism evidence="1 2">
    <name type="scientific">Willisornis vidua</name>
    <name type="common">Xingu scale-backed antbird</name>
    <dbReference type="NCBI Taxonomy" id="1566151"/>
    <lineage>
        <taxon>Eukaryota</taxon>
        <taxon>Metazoa</taxon>
        <taxon>Chordata</taxon>
        <taxon>Craniata</taxon>
        <taxon>Vertebrata</taxon>
        <taxon>Euteleostomi</taxon>
        <taxon>Archelosauria</taxon>
        <taxon>Archosauria</taxon>
        <taxon>Dinosauria</taxon>
        <taxon>Saurischia</taxon>
        <taxon>Theropoda</taxon>
        <taxon>Coelurosauria</taxon>
        <taxon>Aves</taxon>
        <taxon>Neognathae</taxon>
        <taxon>Neoaves</taxon>
        <taxon>Telluraves</taxon>
        <taxon>Australaves</taxon>
        <taxon>Passeriformes</taxon>
        <taxon>Thamnophilidae</taxon>
        <taxon>Willisornis</taxon>
    </lineage>
</organism>
<proteinExistence type="predicted"/>
<protein>
    <submittedName>
        <fullName evidence="1">Rna-directed dna polymerase from mobile element jockey-like</fullName>
    </submittedName>
</protein>
<accession>A0ABQ9D4Y8</accession>
<gene>
    <name evidence="1" type="ORF">WISP_80325</name>
</gene>
<comment type="caution">
    <text evidence="1">The sequence shown here is derived from an EMBL/GenBank/DDBJ whole genome shotgun (WGS) entry which is preliminary data.</text>
</comment>
<keyword evidence="2" id="KW-1185">Reference proteome</keyword>
<dbReference type="Proteomes" id="UP001145742">
    <property type="component" value="Unassembled WGS sequence"/>
</dbReference>
<sequence>MLQRLLTLQNLRLVMIRLSAYGSESPGRSTRPTSWWDPDFSVGPGPLLIPFFDDLNEGIMCTISKFADDTRFRGNVDLLEGRRGLQRDLDRLHRWAKSSGMKFNKAKCRVPHFGHNNPLQHHRLAQSGCRVARQKGTWESGLSGS</sequence>
<evidence type="ECO:0000313" key="2">
    <source>
        <dbReference type="Proteomes" id="UP001145742"/>
    </source>
</evidence>